<reference evidence="1" key="1">
    <citation type="journal article" date="2015" name="Front. Microbiol.">
        <title>Combining genomic sequencing methods to explore viral diversity and reveal potential virus-host interactions.</title>
        <authorList>
            <person name="Chow C.E."/>
            <person name="Winget D.M."/>
            <person name="White R.A.III."/>
            <person name="Hallam S.J."/>
            <person name="Suttle C.A."/>
        </authorList>
    </citation>
    <scope>NUCLEOTIDE SEQUENCE</scope>
    <source>
        <strain evidence="1">Anoxic3_9</strain>
    </source>
</reference>
<dbReference type="EMBL" id="KR029584">
    <property type="protein sequence ID" value="AKH46558.1"/>
    <property type="molecule type" value="Genomic_DNA"/>
</dbReference>
<reference evidence="1" key="2">
    <citation type="submission" date="2015-03" db="EMBL/GenBank/DDBJ databases">
        <authorList>
            <person name="Chow C.-E.T."/>
            <person name="Winget D.M."/>
            <person name="White R.A.III."/>
            <person name="Hallam S.J."/>
            <person name="Suttle C.A."/>
        </authorList>
    </citation>
    <scope>NUCLEOTIDE SEQUENCE</scope>
    <source>
        <strain evidence="1">Anoxic3_9</strain>
    </source>
</reference>
<organism evidence="1">
    <name type="scientific">uncultured marine virus</name>
    <dbReference type="NCBI Taxonomy" id="186617"/>
    <lineage>
        <taxon>Viruses</taxon>
        <taxon>environmental samples</taxon>
    </lineage>
</organism>
<protein>
    <submittedName>
        <fullName evidence="1">Uncharacterized protein</fullName>
    </submittedName>
</protein>
<sequence length="128" mass="14538">MEVSEINEGSMIECKKHKAIIPPSTCVARHKGLAKAKKSNNGWIKANALNYEDCRGCKIGLKLYEKYLKGEKIMKEKVCSKCHTPKPADKNIFTVIKIQKTACMYGARIAIINHLVKPQRILRKTVRR</sequence>
<accession>A0A0F7L4Y0</accession>
<evidence type="ECO:0000313" key="1">
    <source>
        <dbReference type="EMBL" id="AKH46558.1"/>
    </source>
</evidence>
<name>A0A0F7L4Y0_9VIRU</name>
<proteinExistence type="predicted"/>